<comment type="caution">
    <text evidence="1">The sequence shown here is derived from an EMBL/GenBank/DDBJ whole genome shotgun (WGS) entry which is preliminary data.</text>
</comment>
<name>A0A840N603_9BRAD</name>
<accession>A0A840N603</accession>
<dbReference type="EMBL" id="JACHIJ010000008">
    <property type="protein sequence ID" value="MBB5054620.1"/>
    <property type="molecule type" value="Genomic_DNA"/>
</dbReference>
<dbReference type="AlphaFoldDB" id="A0A840N603"/>
<dbReference type="Proteomes" id="UP000521227">
    <property type="component" value="Unassembled WGS sequence"/>
</dbReference>
<gene>
    <name evidence="1" type="ORF">HNQ36_004627</name>
</gene>
<evidence type="ECO:0000313" key="1">
    <source>
        <dbReference type="EMBL" id="MBB5054620.1"/>
    </source>
</evidence>
<evidence type="ECO:0000313" key="2">
    <source>
        <dbReference type="Proteomes" id="UP000521227"/>
    </source>
</evidence>
<sequence length="139" mass="15211">MIRKNFITEINAFERIREASIRVTRPNASWTDHYTDLSKLAEDSGGDKVAVEIKAARGAALKKNAGIVKVIKEVVSDGEPYLDDATVKGTRQNETAETTVHAKKHIQHTKAIVEADDAGVPIVNDIRSKLSQFLSSIIG</sequence>
<organism evidence="1 2">
    <name type="scientific">Afipia massiliensis</name>
    <dbReference type="NCBI Taxonomy" id="211460"/>
    <lineage>
        <taxon>Bacteria</taxon>
        <taxon>Pseudomonadati</taxon>
        <taxon>Pseudomonadota</taxon>
        <taxon>Alphaproteobacteria</taxon>
        <taxon>Hyphomicrobiales</taxon>
        <taxon>Nitrobacteraceae</taxon>
        <taxon>Afipia</taxon>
    </lineage>
</organism>
<protein>
    <submittedName>
        <fullName evidence="1">Uncharacterized protein</fullName>
    </submittedName>
</protein>
<proteinExistence type="predicted"/>
<reference evidence="1 2" key="1">
    <citation type="submission" date="2020-08" db="EMBL/GenBank/DDBJ databases">
        <title>Genomic Encyclopedia of Type Strains, Phase IV (KMG-IV): sequencing the most valuable type-strain genomes for metagenomic binning, comparative biology and taxonomic classification.</title>
        <authorList>
            <person name="Goeker M."/>
        </authorList>
    </citation>
    <scope>NUCLEOTIDE SEQUENCE [LARGE SCALE GENOMIC DNA]</scope>
    <source>
        <strain evidence="1 2">DSM 17498</strain>
    </source>
</reference>